<keyword evidence="4" id="KW-0053">Apoptosis</keyword>
<dbReference type="CDD" id="cd10430">
    <property type="entry name" value="BI-1"/>
    <property type="match status" value="1"/>
</dbReference>
<keyword evidence="5 7" id="KW-1133">Transmembrane helix</keyword>
<evidence type="ECO:0000256" key="2">
    <source>
        <dbReference type="ARBA" id="ARBA00010350"/>
    </source>
</evidence>
<proteinExistence type="evidence at transcript level"/>
<evidence type="ECO:0000256" key="1">
    <source>
        <dbReference type="ARBA" id="ARBA00004141"/>
    </source>
</evidence>
<feature type="transmembrane region" description="Helical" evidence="7">
    <location>
        <begin position="125"/>
        <end position="145"/>
    </location>
</feature>
<reference evidence="9" key="1">
    <citation type="submission" date="2007-06" db="EMBL/GenBank/DDBJ databases">
        <title>Full length cDNA sequences from Sitka Spruce (Picea sitchensis).</title>
        <authorList>
            <person name="Ralph S.G."/>
            <person name="Chun H.E."/>
            <person name="Liao N."/>
            <person name="Ali J."/>
            <person name="Reid K."/>
            <person name="Kolosova N."/>
            <person name="Cooper N."/>
            <person name="Cullis C."/>
            <person name="Jancsik S."/>
            <person name="Moore R."/>
            <person name="Mayo M."/>
            <person name="Wagner S."/>
            <person name="Holt R.A."/>
            <person name="Jones S.J.M."/>
            <person name="Marra M.A."/>
            <person name="Ritland C.E."/>
            <person name="Ritland K."/>
            <person name="Bohlmann J."/>
        </authorList>
    </citation>
    <scope>NUCLEOTIDE SEQUENCE</scope>
    <source>
        <tissue evidence="9">Bark</tissue>
    </source>
</reference>
<dbReference type="AlphaFoldDB" id="A9NKD2"/>
<dbReference type="PANTHER" id="PTHR23291">
    <property type="entry name" value="BAX INHIBITOR-RELATED"/>
    <property type="match status" value="1"/>
</dbReference>
<dbReference type="PANTHER" id="PTHR23291:SF32">
    <property type="entry name" value="BAX INHIBITOR 1"/>
    <property type="match status" value="1"/>
</dbReference>
<keyword evidence="6 7" id="KW-0472">Membrane</keyword>
<evidence type="ECO:0000313" key="8">
    <source>
        <dbReference type="EMBL" id="ABK21093.1"/>
    </source>
</evidence>
<reference evidence="8" key="2">
    <citation type="journal article" date="2008" name="BMC Genomics">
        <title>A conifer genomics resource of 200,000 spruce (Picea spp.) ESTs and 6,464 high-quality, sequence-finished full-length cDNAs for Sitka spruce (Picea sitchensis).</title>
        <authorList>
            <person name="Ralph S.G."/>
            <person name="Chun H.J."/>
            <person name="Kolosova N."/>
            <person name="Cooper D."/>
            <person name="Oddy C."/>
            <person name="Ritland C.E."/>
            <person name="Kirkpatrick R."/>
            <person name="Moore R."/>
            <person name="Barber S."/>
            <person name="Holt R.A."/>
            <person name="Jones S.J."/>
            <person name="Marra M.A."/>
            <person name="Douglas C.J."/>
            <person name="Ritland K."/>
            <person name="Bohlmann J."/>
        </authorList>
    </citation>
    <scope>NUCLEOTIDE SEQUENCE</scope>
    <source>
        <tissue evidence="8">Green portion of the leader tissue</tissue>
    </source>
</reference>
<feature type="transmembrane region" description="Helical" evidence="7">
    <location>
        <begin position="152"/>
        <end position="176"/>
    </location>
</feature>
<reference evidence="10" key="3">
    <citation type="submission" date="2009-02" db="EMBL/GenBank/DDBJ databases">
        <title>Full length sequence-verified cDNA sequences from Sitka spruce (Picea sitchensis).</title>
        <authorList>
            <person name="Reid K.E."/>
            <person name="Liao N."/>
            <person name="Ralph S."/>
            <person name="Kolosova N."/>
            <person name="Oddy C."/>
            <person name="Moore R."/>
            <person name="Mayo M."/>
            <person name="Wagner S."/>
            <person name="King J."/>
            <person name="Yanchuk A."/>
            <person name="Holt R."/>
            <person name="Jones S."/>
            <person name="Marra M."/>
            <person name="Ritland C.E."/>
            <person name="Ritland K."/>
            <person name="Bohlmann J."/>
        </authorList>
    </citation>
    <scope>NUCLEOTIDE SEQUENCE</scope>
    <source>
        <tissue evidence="10">Green portion of the leader tissue</tissue>
    </source>
</reference>
<evidence type="ECO:0000256" key="4">
    <source>
        <dbReference type="ARBA" id="ARBA00022703"/>
    </source>
</evidence>
<evidence type="ECO:0000256" key="5">
    <source>
        <dbReference type="ARBA" id="ARBA00022989"/>
    </source>
</evidence>
<dbReference type="GO" id="GO:0016020">
    <property type="term" value="C:membrane"/>
    <property type="evidence" value="ECO:0007669"/>
    <property type="project" value="UniProtKB-SubCell"/>
</dbReference>
<dbReference type="Pfam" id="PF01027">
    <property type="entry name" value="Bax1-I"/>
    <property type="match status" value="1"/>
</dbReference>
<evidence type="ECO:0000313" key="10">
    <source>
        <dbReference type="EMBL" id="ACN40220.1"/>
    </source>
</evidence>
<evidence type="ECO:0000256" key="7">
    <source>
        <dbReference type="RuleBase" id="RU004379"/>
    </source>
</evidence>
<feature type="transmembrane region" description="Helical" evidence="7">
    <location>
        <begin position="44"/>
        <end position="61"/>
    </location>
</feature>
<evidence type="ECO:0000313" key="9">
    <source>
        <dbReference type="EMBL" id="ABR18247.1"/>
    </source>
</evidence>
<dbReference type="EMBL" id="EF678495">
    <property type="protein sequence ID" value="ABR18247.1"/>
    <property type="molecule type" value="mRNA"/>
</dbReference>
<feature type="transmembrane region" description="Helical" evidence="7">
    <location>
        <begin position="67"/>
        <end position="86"/>
    </location>
</feature>
<organism evidence="8">
    <name type="scientific">Picea sitchensis</name>
    <name type="common">Sitka spruce</name>
    <name type="synonym">Pinus sitchensis</name>
    <dbReference type="NCBI Taxonomy" id="3332"/>
    <lineage>
        <taxon>Eukaryota</taxon>
        <taxon>Viridiplantae</taxon>
        <taxon>Streptophyta</taxon>
        <taxon>Embryophyta</taxon>
        <taxon>Tracheophyta</taxon>
        <taxon>Spermatophyta</taxon>
        <taxon>Pinopsida</taxon>
        <taxon>Pinidae</taxon>
        <taxon>Conifers I</taxon>
        <taxon>Pinales</taxon>
        <taxon>Pinaceae</taxon>
        <taxon>Picea</taxon>
    </lineage>
</organism>
<name>A9NKD2_PICSI</name>
<dbReference type="PROSITE" id="PS01243">
    <property type="entry name" value="BI1"/>
    <property type="match status" value="1"/>
</dbReference>
<feature type="transmembrane region" description="Helical" evidence="7">
    <location>
        <begin position="182"/>
        <end position="200"/>
    </location>
</feature>
<sequence length="255" mass="27589">MASYASYYGGGFPNQGFGHSSWDYNVLKNMRKISPAVQSHLKKVYLSLSCALVAAAIGVYLHLLLNIGGLLTGLACIGSVIWLLSVPTYSNNEGKRATLLLAAAAFKGATLGPLIDAVIDIDPSILVSAFVGTSLAFACFSAAAITARRREYLFLGGLLASGVSILMWLQLASAIFGGSSAIYTFEIYFGLLVFLGYIIFDTQMIIEKADHGDYDYLKHSLDLFIDFVAVFVRLVVIMAKNSDSKSREGKKKRRA</sequence>
<keyword evidence="3 7" id="KW-0812">Transmembrane</keyword>
<comment type="similarity">
    <text evidence="2 7">Belongs to the BI1 family.</text>
</comment>
<accession>A9NKD2</accession>
<comment type="subcellular location">
    <subcellularLocation>
        <location evidence="1">Membrane</location>
        <topology evidence="1">Multi-pass membrane protein</topology>
    </subcellularLocation>
</comment>
<feature type="transmembrane region" description="Helical" evidence="7">
    <location>
        <begin position="98"/>
        <end position="119"/>
    </location>
</feature>
<dbReference type="OMA" id="SRDFIMH"/>
<dbReference type="EMBL" id="EF081711">
    <property type="protein sequence ID" value="ABK21093.1"/>
    <property type="molecule type" value="mRNA"/>
</dbReference>
<dbReference type="EMBL" id="BT070717">
    <property type="protein sequence ID" value="ACN40220.1"/>
    <property type="molecule type" value="mRNA"/>
</dbReference>
<evidence type="ECO:0008006" key="11">
    <source>
        <dbReference type="Google" id="ProtNLM"/>
    </source>
</evidence>
<evidence type="ECO:0000256" key="3">
    <source>
        <dbReference type="ARBA" id="ARBA00022692"/>
    </source>
</evidence>
<dbReference type="InterPro" id="IPR006213">
    <property type="entry name" value="Bax_inhbtr1_CS"/>
</dbReference>
<evidence type="ECO:0000256" key="6">
    <source>
        <dbReference type="ARBA" id="ARBA00023136"/>
    </source>
</evidence>
<dbReference type="InterPro" id="IPR006214">
    <property type="entry name" value="Bax_inhibitor_1-related"/>
</dbReference>
<protein>
    <recommendedName>
        <fullName evidence="11">Bax inhibitor 1</fullName>
    </recommendedName>
</protein>